<dbReference type="PANTHER" id="PTHR39329:SF1">
    <property type="entry name" value="ETHANOLAMINE AMMONIA-LYASE LARGE SUBUNIT"/>
    <property type="match status" value="1"/>
</dbReference>
<keyword evidence="2" id="KW-1185">Reference proteome</keyword>
<dbReference type="GO" id="GO:0005829">
    <property type="term" value="C:cytosol"/>
    <property type="evidence" value="ECO:0007669"/>
    <property type="project" value="TreeGrafter"/>
</dbReference>
<dbReference type="Pfam" id="PF05985">
    <property type="entry name" value="EutC"/>
    <property type="match status" value="1"/>
</dbReference>
<dbReference type="PANTHER" id="PTHR39329">
    <property type="entry name" value="ETHANOLAMINE AMMONIA-LYASE HEAVY CHAIN"/>
    <property type="match status" value="1"/>
</dbReference>
<name>A0A8J5XAB9_DIALT</name>
<dbReference type="InterPro" id="IPR009246">
    <property type="entry name" value="EutC"/>
</dbReference>
<dbReference type="InterPro" id="IPR042251">
    <property type="entry name" value="EutC_C"/>
</dbReference>
<dbReference type="Gene3D" id="1.10.220.70">
    <property type="entry name" value="lyase"/>
    <property type="match status" value="1"/>
</dbReference>
<dbReference type="AlphaFoldDB" id="A0A8J5XAB9"/>
<comment type="caution">
    <text evidence="1">The sequence shown here is derived from an EMBL/GenBank/DDBJ whole genome shotgun (WGS) entry which is preliminary data.</text>
</comment>
<proteinExistence type="predicted"/>
<dbReference type="Pfam" id="PF06751">
    <property type="entry name" value="EutB"/>
    <property type="match status" value="2"/>
</dbReference>
<dbReference type="GO" id="GO:0009350">
    <property type="term" value="C:ethanolamine ammonia-lyase complex"/>
    <property type="evidence" value="ECO:0007669"/>
    <property type="project" value="TreeGrafter"/>
</dbReference>
<reference evidence="1" key="1">
    <citation type="submission" date="2021-05" db="EMBL/GenBank/DDBJ databases">
        <title>The genome of the haptophyte Pavlova lutheri (Diacronema luteri, Pavlovales) - a model for lipid biosynthesis in eukaryotic algae.</title>
        <authorList>
            <person name="Hulatt C.J."/>
            <person name="Posewitz M.C."/>
        </authorList>
    </citation>
    <scope>NUCLEOTIDE SEQUENCE</scope>
    <source>
        <strain evidence="1">NIVA-4/92</strain>
    </source>
</reference>
<organism evidence="1 2">
    <name type="scientific">Diacronema lutheri</name>
    <name type="common">Unicellular marine alga</name>
    <name type="synonym">Monochrysis lutheri</name>
    <dbReference type="NCBI Taxonomy" id="2081491"/>
    <lineage>
        <taxon>Eukaryota</taxon>
        <taxon>Haptista</taxon>
        <taxon>Haptophyta</taxon>
        <taxon>Pavlovophyceae</taxon>
        <taxon>Pavlovales</taxon>
        <taxon>Pavlovaceae</taxon>
        <taxon>Diacronema</taxon>
    </lineage>
</organism>
<dbReference type="OrthoDB" id="5551491at2759"/>
<dbReference type="InterPro" id="IPR013785">
    <property type="entry name" value="Aldolase_TIM"/>
</dbReference>
<evidence type="ECO:0008006" key="3">
    <source>
        <dbReference type="Google" id="ProtNLM"/>
    </source>
</evidence>
<dbReference type="InterPro" id="IPR044939">
    <property type="entry name" value="EutB_dom_2_sf"/>
</dbReference>
<dbReference type="GO" id="GO:0008851">
    <property type="term" value="F:ethanolamine ammonia-lyase activity"/>
    <property type="evidence" value="ECO:0007669"/>
    <property type="project" value="InterPro"/>
</dbReference>
<dbReference type="Gene3D" id="2.30.170.30">
    <property type="entry name" value="ethanolamine ammonia-lyase heavy chain domain like"/>
    <property type="match status" value="1"/>
</dbReference>
<dbReference type="InterPro" id="IPR044941">
    <property type="entry name" value="EutB_N_sf"/>
</dbReference>
<dbReference type="Gene3D" id="3.40.50.11240">
    <property type="entry name" value="Ethanolamine ammonia-lyase light chain (EutC)"/>
    <property type="match status" value="1"/>
</dbReference>
<protein>
    <recommendedName>
        <fullName evidence="3">Ethanolamine ammonia-lyase</fullName>
    </recommendedName>
</protein>
<evidence type="ECO:0000313" key="2">
    <source>
        <dbReference type="Proteomes" id="UP000751190"/>
    </source>
</evidence>
<dbReference type="Gene3D" id="3.20.20.70">
    <property type="entry name" value="Aldolase class I"/>
    <property type="match status" value="2"/>
</dbReference>
<dbReference type="InterPro" id="IPR010628">
    <property type="entry name" value="EutB"/>
</dbReference>
<evidence type="ECO:0000313" key="1">
    <source>
        <dbReference type="EMBL" id="KAG8461776.1"/>
    </source>
</evidence>
<accession>A0A8J5XAB9</accession>
<sequence>MEDAELAVHPVGGDEALDLLQIFGRANPFKEGDERIGVAARNDAERLAARAALRGLRVGELRSARFVDDEVSELLDAAVDCAAAARVAEWTVGELASFLLSCPEPEVRRVTPGLSSEAIAGVVKLLSDAELSTLCARIFNPPMGSTLGARGYLGSRIQPNSATDDPNEVLFSVLEGLSYGCGDVLLGINPVDGDCRNVARLQRALREVVSTFELGEATTYCVLAHIDEQLAAHDAEAARGGGADCGADSGADGGADGGGADDGADGGGADAPPPVACGFAPLGGTTAVHRTFGVDMRALLAHLERLHAQYFETGQGSEVTNGCAHGVDMVTLEARAHGVARALALRTRNWTIVNDVSGFIGPEVFGSAEQLQRACLEDLCMGKLHGLTMGLDVCATMHMAVTLHELDTVTDALVRARPAFLMAVAGKADPMLSYITTSFRDHARLRLRHELRVSDAMAPFFERVGVMVADGLGRTMTARAGDVRHLYAQLLRARGDARADKALREEADAIVRRLQARGLDLGRGHDGSFDAPPSMHAALALSLDDARRVVALDLSPDYCARAAKRGALLLDSRAPCRSVYVREPQLGEALDDDALAALRAHASARAPRTGYRVALLLSDGLNAEAVEGIAALRFETGLRAQLTARALPCDPTLYVVRRGRVRVGYQVGRELFAHEAGAQPLPAGAPAGARDAAPAAAAEFAHGDDARELCATVHILGERPGNGKNSFSAYVAIACRSLWAEGVNHDSAKVVACISAAATLPAVAVEQVLAILVAGLRPCTARAAGRGCALRADSETAGRLRSCAGGTAH</sequence>
<dbReference type="GO" id="GO:0046336">
    <property type="term" value="P:ethanolamine catabolic process"/>
    <property type="evidence" value="ECO:0007669"/>
    <property type="project" value="TreeGrafter"/>
</dbReference>
<dbReference type="GO" id="GO:0006520">
    <property type="term" value="P:amino acid metabolic process"/>
    <property type="evidence" value="ECO:0007669"/>
    <property type="project" value="InterPro"/>
</dbReference>
<dbReference type="Proteomes" id="UP000751190">
    <property type="component" value="Unassembled WGS sequence"/>
</dbReference>
<gene>
    <name evidence="1" type="ORF">KFE25_001394</name>
</gene>
<dbReference type="EMBL" id="JAGTXO010000024">
    <property type="protein sequence ID" value="KAG8461776.1"/>
    <property type="molecule type" value="Genomic_DNA"/>
</dbReference>